<dbReference type="RefSeq" id="WP_274046974.1">
    <property type="nucleotide sequence ID" value="NZ_JANCPR020000038.1"/>
</dbReference>
<evidence type="ECO:0000313" key="4">
    <source>
        <dbReference type="Proteomes" id="UP001214441"/>
    </source>
</evidence>
<accession>A0ABT7A4I4</accession>
<reference evidence="3 4" key="1">
    <citation type="submission" date="2023-05" db="EMBL/GenBank/DDBJ databases">
        <title>Streptantibioticus silvisoli sp. nov., acidotolerant actinomycetes 1 from pine litter.</title>
        <authorList>
            <person name="Swiecimska M."/>
            <person name="Golinska P."/>
            <person name="Sangal V."/>
            <person name="Wachnowicz B."/>
            <person name="Goodfellow M."/>
        </authorList>
    </citation>
    <scope>NUCLEOTIDE SEQUENCE [LARGE SCALE GENOMIC DNA]</scope>
    <source>
        <strain evidence="3 4">DSM 42109</strain>
    </source>
</reference>
<protein>
    <submittedName>
        <fullName evidence="3">DUF317 domain-containing protein</fullName>
    </submittedName>
</protein>
<gene>
    <name evidence="3" type="ORF">NMN56_030730</name>
</gene>
<evidence type="ECO:0000313" key="3">
    <source>
        <dbReference type="EMBL" id="MDJ1136245.1"/>
    </source>
</evidence>
<dbReference type="Pfam" id="PF03771">
    <property type="entry name" value="SPDY"/>
    <property type="match status" value="2"/>
</dbReference>
<sequence>MPDPDTTVHVSPVYLAGEGSAEPALRPLLDAGFRHEYDALGNARLTSPAQHHQVDYMPRGLTQVQWKISEGPDRYTPPTWQATFTDNTPPEIVAAFTTALAQDASPWPGGRRPKSDDVLRPLADAGWRRHESAWEIAFTSPDHLANISFDTMPGQPLDPDYEPWLLSAGRDLGHSYDWYAAFTTHTPTHLVTATAARLADPAPVPRTDAHPLHPSVTVTEAPARTTAFRAAAARSRTTAPAAPGPSAPTTPSAAASAPANSQPRHHR</sequence>
<dbReference type="InterPro" id="IPR005523">
    <property type="entry name" value="DUF317_SPDY"/>
</dbReference>
<keyword evidence="4" id="KW-1185">Reference proteome</keyword>
<feature type="domain" description="DUF317" evidence="2">
    <location>
        <begin position="46"/>
        <end position="105"/>
    </location>
</feature>
<comment type="caution">
    <text evidence="3">The sequence shown here is derived from an EMBL/GenBank/DDBJ whole genome shotgun (WGS) entry which is preliminary data.</text>
</comment>
<feature type="compositionally biased region" description="Low complexity" evidence="1">
    <location>
        <begin position="249"/>
        <end position="259"/>
    </location>
</feature>
<feature type="compositionally biased region" description="Low complexity" evidence="1">
    <location>
        <begin position="226"/>
        <end position="241"/>
    </location>
</feature>
<evidence type="ECO:0000256" key="1">
    <source>
        <dbReference type="SAM" id="MobiDB-lite"/>
    </source>
</evidence>
<organism evidence="3 4">
    <name type="scientific">Streptomyces iconiensis</name>
    <dbReference type="NCBI Taxonomy" id="1384038"/>
    <lineage>
        <taxon>Bacteria</taxon>
        <taxon>Bacillati</taxon>
        <taxon>Actinomycetota</taxon>
        <taxon>Actinomycetes</taxon>
        <taxon>Kitasatosporales</taxon>
        <taxon>Streptomycetaceae</taxon>
        <taxon>Streptomyces</taxon>
    </lineage>
</organism>
<feature type="domain" description="DUF317" evidence="2">
    <location>
        <begin position="139"/>
        <end position="204"/>
    </location>
</feature>
<dbReference type="EMBL" id="JANCPR020000038">
    <property type="protein sequence ID" value="MDJ1136245.1"/>
    <property type="molecule type" value="Genomic_DNA"/>
</dbReference>
<name>A0ABT7A4I4_9ACTN</name>
<proteinExistence type="predicted"/>
<evidence type="ECO:0000259" key="2">
    <source>
        <dbReference type="Pfam" id="PF03771"/>
    </source>
</evidence>
<feature type="region of interest" description="Disordered" evidence="1">
    <location>
        <begin position="226"/>
        <end position="267"/>
    </location>
</feature>
<dbReference type="Proteomes" id="UP001214441">
    <property type="component" value="Unassembled WGS sequence"/>
</dbReference>